<accession>A0AAV4VRZ6</accession>
<evidence type="ECO:0000313" key="1">
    <source>
        <dbReference type="EMBL" id="GIY72571.1"/>
    </source>
</evidence>
<comment type="caution">
    <text evidence="1">The sequence shown here is derived from an EMBL/GenBank/DDBJ whole genome shotgun (WGS) entry which is preliminary data.</text>
</comment>
<name>A0AAV4VRZ6_9ARAC</name>
<dbReference type="EMBL" id="BPLQ01013502">
    <property type="protein sequence ID" value="GIY72571.1"/>
    <property type="molecule type" value="Genomic_DNA"/>
</dbReference>
<gene>
    <name evidence="1" type="ORF">CDAR_269461</name>
</gene>
<reference evidence="1 2" key="1">
    <citation type="submission" date="2021-06" db="EMBL/GenBank/DDBJ databases">
        <title>Caerostris darwini draft genome.</title>
        <authorList>
            <person name="Kono N."/>
            <person name="Arakawa K."/>
        </authorList>
    </citation>
    <scope>NUCLEOTIDE SEQUENCE [LARGE SCALE GENOMIC DNA]</scope>
</reference>
<dbReference type="Proteomes" id="UP001054837">
    <property type="component" value="Unassembled WGS sequence"/>
</dbReference>
<protein>
    <submittedName>
        <fullName evidence="1">Uncharacterized protein</fullName>
    </submittedName>
</protein>
<evidence type="ECO:0000313" key="2">
    <source>
        <dbReference type="Proteomes" id="UP001054837"/>
    </source>
</evidence>
<organism evidence="1 2">
    <name type="scientific">Caerostris darwini</name>
    <dbReference type="NCBI Taxonomy" id="1538125"/>
    <lineage>
        <taxon>Eukaryota</taxon>
        <taxon>Metazoa</taxon>
        <taxon>Ecdysozoa</taxon>
        <taxon>Arthropoda</taxon>
        <taxon>Chelicerata</taxon>
        <taxon>Arachnida</taxon>
        <taxon>Araneae</taxon>
        <taxon>Araneomorphae</taxon>
        <taxon>Entelegynae</taxon>
        <taxon>Araneoidea</taxon>
        <taxon>Araneidae</taxon>
        <taxon>Caerostris</taxon>
    </lineage>
</organism>
<keyword evidence="2" id="KW-1185">Reference proteome</keyword>
<proteinExistence type="predicted"/>
<dbReference type="AlphaFoldDB" id="A0AAV4VRZ6"/>
<sequence>MRGGLKIKIPARNKQNPYSNLPYPLQPCSHPIGFQIRLIVPTRHHGFLSLPKYPAKIFVFFFGLPSPQRNIKSLPAFINVPSGWRVAPFFVSDPIKLEKGRSSP</sequence>